<dbReference type="EMBL" id="BMAW01049153">
    <property type="protein sequence ID" value="GFS69426.1"/>
    <property type="molecule type" value="Genomic_DNA"/>
</dbReference>
<dbReference type="AlphaFoldDB" id="A0A8X6MND1"/>
<dbReference type="PANTHER" id="PTHR11654">
    <property type="entry name" value="OLIGOPEPTIDE TRANSPORTER-RELATED"/>
    <property type="match status" value="1"/>
</dbReference>
<evidence type="ECO:0000256" key="2">
    <source>
        <dbReference type="ARBA" id="ARBA00005982"/>
    </source>
</evidence>
<feature type="transmembrane region" description="Helical" evidence="7">
    <location>
        <begin position="234"/>
        <end position="255"/>
    </location>
</feature>
<evidence type="ECO:0000256" key="3">
    <source>
        <dbReference type="ARBA" id="ARBA00022692"/>
    </source>
</evidence>
<keyword evidence="4" id="KW-0571">Peptide transport</keyword>
<comment type="caution">
    <text evidence="8">The sequence shown here is derived from an EMBL/GenBank/DDBJ whole genome shotgun (WGS) entry which is preliminary data.</text>
</comment>
<evidence type="ECO:0000256" key="5">
    <source>
        <dbReference type="ARBA" id="ARBA00022989"/>
    </source>
</evidence>
<dbReference type="GO" id="GO:0016020">
    <property type="term" value="C:membrane"/>
    <property type="evidence" value="ECO:0007669"/>
    <property type="project" value="UniProtKB-SubCell"/>
</dbReference>
<feature type="transmembrane region" description="Helical" evidence="7">
    <location>
        <begin position="206"/>
        <end position="225"/>
    </location>
</feature>
<evidence type="ECO:0000256" key="7">
    <source>
        <dbReference type="SAM" id="Phobius"/>
    </source>
</evidence>
<dbReference type="OrthoDB" id="10071041at2759"/>
<proteinExistence type="inferred from homology"/>
<name>A0A8X6MND1_NEPPI</name>
<dbReference type="GO" id="GO:0022857">
    <property type="term" value="F:transmembrane transporter activity"/>
    <property type="evidence" value="ECO:0007669"/>
    <property type="project" value="InterPro"/>
</dbReference>
<reference evidence="8" key="1">
    <citation type="submission" date="2020-08" db="EMBL/GenBank/DDBJ databases">
        <title>Multicomponent nature underlies the extraordinary mechanical properties of spider dragline silk.</title>
        <authorList>
            <person name="Kono N."/>
            <person name="Nakamura H."/>
            <person name="Mori M."/>
            <person name="Yoshida Y."/>
            <person name="Ohtoshi R."/>
            <person name="Malay A.D."/>
            <person name="Moran D.A.P."/>
            <person name="Tomita M."/>
            <person name="Numata K."/>
            <person name="Arakawa K."/>
        </authorList>
    </citation>
    <scope>NUCLEOTIDE SEQUENCE</scope>
</reference>
<dbReference type="Proteomes" id="UP000887013">
    <property type="component" value="Unassembled WGS sequence"/>
</dbReference>
<dbReference type="InterPro" id="IPR000109">
    <property type="entry name" value="POT_fam"/>
</dbReference>
<keyword evidence="4" id="KW-0813">Transport</keyword>
<keyword evidence="4" id="KW-0653">Protein transport</keyword>
<keyword evidence="3 7" id="KW-0812">Transmembrane</keyword>
<evidence type="ECO:0000313" key="8">
    <source>
        <dbReference type="EMBL" id="GFS69426.1"/>
    </source>
</evidence>
<sequence length="264" mass="29866">NISDWIFVPSDCNVTDKAEQSAVSLDETFHSMMVTLGDNRLVIRVSNDSRVKHKTGDPLLRLLFSVDYEFTKNEKASFLIQGKKSLSLFPDKMIRPGKIGMTDYYVHLPGEYEIFLPINGTVHEEEPIGRIKLNSGGSYTVFILQKASWNIRTTHILTTVDVNEVHRLWQIPQAIVIAAGEVMFSVTGLDFSYSQAPSSLKSLVQALWLLTNAVGNFLIILLNFLKFERVSYEFLMYAALMALSMGIFVVIAVSYEYVEYDEKS</sequence>
<keyword evidence="9" id="KW-1185">Reference proteome</keyword>
<comment type="subcellular location">
    <subcellularLocation>
        <location evidence="1">Membrane</location>
        <topology evidence="1">Multi-pass membrane protein</topology>
    </subcellularLocation>
</comment>
<dbReference type="Pfam" id="PF00854">
    <property type="entry name" value="PTR2"/>
    <property type="match status" value="1"/>
</dbReference>
<evidence type="ECO:0000313" key="9">
    <source>
        <dbReference type="Proteomes" id="UP000887013"/>
    </source>
</evidence>
<gene>
    <name evidence="8" type="primary">slc15a2</name>
    <name evidence="8" type="ORF">NPIL_128971</name>
</gene>
<dbReference type="GO" id="GO:0015833">
    <property type="term" value="P:peptide transport"/>
    <property type="evidence" value="ECO:0007669"/>
    <property type="project" value="UniProtKB-KW"/>
</dbReference>
<protein>
    <submittedName>
        <fullName evidence="8">Solute carrier family 15 member 2</fullName>
    </submittedName>
</protein>
<keyword evidence="5 7" id="KW-1133">Transmembrane helix</keyword>
<comment type="similarity">
    <text evidence="2">Belongs to the major facilitator superfamily. Proton-dependent oligopeptide transporter (POT/PTR) (TC 2.A.17) family.</text>
</comment>
<evidence type="ECO:0000256" key="1">
    <source>
        <dbReference type="ARBA" id="ARBA00004141"/>
    </source>
</evidence>
<evidence type="ECO:0000256" key="4">
    <source>
        <dbReference type="ARBA" id="ARBA00022856"/>
    </source>
</evidence>
<evidence type="ECO:0000256" key="6">
    <source>
        <dbReference type="ARBA" id="ARBA00023136"/>
    </source>
</evidence>
<dbReference type="Gene3D" id="1.20.1250.20">
    <property type="entry name" value="MFS general substrate transporter like domains"/>
    <property type="match status" value="1"/>
</dbReference>
<keyword evidence="6 7" id="KW-0472">Membrane</keyword>
<feature type="non-terminal residue" evidence="8">
    <location>
        <position position="1"/>
    </location>
</feature>
<accession>A0A8X6MND1</accession>
<organism evidence="8 9">
    <name type="scientific">Nephila pilipes</name>
    <name type="common">Giant wood spider</name>
    <name type="synonym">Nephila maculata</name>
    <dbReference type="NCBI Taxonomy" id="299642"/>
    <lineage>
        <taxon>Eukaryota</taxon>
        <taxon>Metazoa</taxon>
        <taxon>Ecdysozoa</taxon>
        <taxon>Arthropoda</taxon>
        <taxon>Chelicerata</taxon>
        <taxon>Arachnida</taxon>
        <taxon>Araneae</taxon>
        <taxon>Araneomorphae</taxon>
        <taxon>Entelegynae</taxon>
        <taxon>Araneoidea</taxon>
        <taxon>Nephilidae</taxon>
        <taxon>Nephila</taxon>
    </lineage>
</organism>
<dbReference type="InterPro" id="IPR036259">
    <property type="entry name" value="MFS_trans_sf"/>
</dbReference>